<gene>
    <name evidence="1" type="ORF">N0V91_006756</name>
</gene>
<sequence length="91" mass="10289">MPNVPNVTDFTGQIAQQHDLIGEIRVEIQLVDADEVDKWLLDSLAKQLSACISPNTEMIHIDPVAVKLMLDTKFRKAYVQDVKASIIEQER</sequence>
<comment type="caution">
    <text evidence="1">The sequence shown here is derived from an EMBL/GenBank/DDBJ whole genome shotgun (WGS) entry which is preliminary data.</text>
</comment>
<proteinExistence type="predicted"/>
<protein>
    <submittedName>
        <fullName evidence="1">Uncharacterized protein</fullName>
    </submittedName>
</protein>
<dbReference type="Proteomes" id="UP001140510">
    <property type="component" value="Unassembled WGS sequence"/>
</dbReference>
<dbReference type="EMBL" id="JAPEVA010000054">
    <property type="protein sequence ID" value="KAJ4403179.1"/>
    <property type="molecule type" value="Genomic_DNA"/>
</dbReference>
<evidence type="ECO:0000313" key="2">
    <source>
        <dbReference type="Proteomes" id="UP001140510"/>
    </source>
</evidence>
<evidence type="ECO:0000313" key="1">
    <source>
        <dbReference type="EMBL" id="KAJ4403179.1"/>
    </source>
</evidence>
<keyword evidence="2" id="KW-1185">Reference proteome</keyword>
<reference evidence="1" key="1">
    <citation type="submission" date="2022-10" db="EMBL/GenBank/DDBJ databases">
        <title>Tapping the CABI collections for fungal endophytes: first genome assemblies for Collariella, Neodidymelliopsis, Ascochyta clinopodiicola, Didymella pomorum, Didymosphaeria variabile, Neocosmospora piperis and Neocucurbitaria cava.</title>
        <authorList>
            <person name="Hill R."/>
        </authorList>
    </citation>
    <scope>NUCLEOTIDE SEQUENCE</scope>
    <source>
        <strain evidence="1">IMI 355091</strain>
    </source>
</reference>
<dbReference type="OrthoDB" id="3687828at2759"/>
<organism evidence="1 2">
    <name type="scientific">Didymella pomorum</name>
    <dbReference type="NCBI Taxonomy" id="749634"/>
    <lineage>
        <taxon>Eukaryota</taxon>
        <taxon>Fungi</taxon>
        <taxon>Dikarya</taxon>
        <taxon>Ascomycota</taxon>
        <taxon>Pezizomycotina</taxon>
        <taxon>Dothideomycetes</taxon>
        <taxon>Pleosporomycetidae</taxon>
        <taxon>Pleosporales</taxon>
        <taxon>Pleosporineae</taxon>
        <taxon>Didymellaceae</taxon>
        <taxon>Didymella</taxon>
    </lineage>
</organism>
<dbReference type="AlphaFoldDB" id="A0A9W8ZEN8"/>
<name>A0A9W8ZEN8_9PLEO</name>
<accession>A0A9W8ZEN8</accession>